<dbReference type="Proteomes" id="UP001596972">
    <property type="component" value="Unassembled WGS sequence"/>
</dbReference>
<feature type="transmembrane region" description="Helical" evidence="9">
    <location>
        <begin position="33"/>
        <end position="54"/>
    </location>
</feature>
<keyword evidence="9" id="KW-0812">Transmembrane</keyword>
<keyword evidence="7" id="KW-0067">ATP-binding</keyword>
<evidence type="ECO:0000256" key="7">
    <source>
        <dbReference type="ARBA" id="ARBA00022840"/>
    </source>
</evidence>
<comment type="caution">
    <text evidence="12">The sequence shown here is derived from an EMBL/GenBank/DDBJ whole genome shotgun (WGS) entry which is preliminary data.</text>
</comment>
<evidence type="ECO:0000256" key="5">
    <source>
        <dbReference type="ARBA" id="ARBA00022741"/>
    </source>
</evidence>
<evidence type="ECO:0000259" key="10">
    <source>
        <dbReference type="Pfam" id="PF02518"/>
    </source>
</evidence>
<dbReference type="Pfam" id="PF02518">
    <property type="entry name" value="HATPase_c"/>
    <property type="match status" value="1"/>
</dbReference>
<keyword evidence="3" id="KW-0597">Phosphoprotein</keyword>
<evidence type="ECO:0000256" key="1">
    <source>
        <dbReference type="ARBA" id="ARBA00000085"/>
    </source>
</evidence>
<dbReference type="SUPFAM" id="SSF55874">
    <property type="entry name" value="ATPase domain of HSP90 chaperone/DNA topoisomerase II/histidine kinase"/>
    <property type="match status" value="1"/>
</dbReference>
<comment type="catalytic activity">
    <reaction evidence="1">
        <text>ATP + protein L-histidine = ADP + protein N-phospho-L-histidine.</text>
        <dbReference type="EC" id="2.7.13.3"/>
    </reaction>
</comment>
<evidence type="ECO:0000256" key="2">
    <source>
        <dbReference type="ARBA" id="ARBA00012438"/>
    </source>
</evidence>
<evidence type="ECO:0000313" key="12">
    <source>
        <dbReference type="EMBL" id="MFD0899967.1"/>
    </source>
</evidence>
<dbReference type="InterPro" id="IPR036890">
    <property type="entry name" value="HATPase_C_sf"/>
</dbReference>
<keyword evidence="8" id="KW-0902">Two-component regulatory system</keyword>
<gene>
    <name evidence="12" type="ORF">ACFQ11_06155</name>
</gene>
<proteinExistence type="predicted"/>
<dbReference type="GO" id="GO:0016301">
    <property type="term" value="F:kinase activity"/>
    <property type="evidence" value="ECO:0007669"/>
    <property type="project" value="UniProtKB-KW"/>
</dbReference>
<dbReference type="PANTHER" id="PTHR24421:SF10">
    <property type="entry name" value="NITRATE_NITRITE SENSOR PROTEIN NARQ"/>
    <property type="match status" value="1"/>
</dbReference>
<feature type="transmembrane region" description="Helical" evidence="9">
    <location>
        <begin position="91"/>
        <end position="108"/>
    </location>
</feature>
<evidence type="ECO:0000259" key="11">
    <source>
        <dbReference type="Pfam" id="PF07730"/>
    </source>
</evidence>
<evidence type="ECO:0000256" key="4">
    <source>
        <dbReference type="ARBA" id="ARBA00022679"/>
    </source>
</evidence>
<evidence type="ECO:0000256" key="9">
    <source>
        <dbReference type="SAM" id="Phobius"/>
    </source>
</evidence>
<evidence type="ECO:0000256" key="6">
    <source>
        <dbReference type="ARBA" id="ARBA00022777"/>
    </source>
</evidence>
<dbReference type="InterPro" id="IPR003594">
    <property type="entry name" value="HATPase_dom"/>
</dbReference>
<keyword evidence="4" id="KW-0808">Transferase</keyword>
<feature type="domain" description="Signal transduction histidine kinase subgroup 3 dimerisation and phosphoacceptor" evidence="11">
    <location>
        <begin position="221"/>
        <end position="286"/>
    </location>
</feature>
<dbReference type="Pfam" id="PF07730">
    <property type="entry name" value="HisKA_3"/>
    <property type="match status" value="1"/>
</dbReference>
<dbReference type="EMBL" id="JBHTJA010000007">
    <property type="protein sequence ID" value="MFD0899967.1"/>
    <property type="molecule type" value="Genomic_DNA"/>
</dbReference>
<evidence type="ECO:0000256" key="8">
    <source>
        <dbReference type="ARBA" id="ARBA00023012"/>
    </source>
</evidence>
<feature type="transmembrane region" description="Helical" evidence="9">
    <location>
        <begin position="114"/>
        <end position="132"/>
    </location>
</feature>
<keyword evidence="9" id="KW-0472">Membrane</keyword>
<keyword evidence="13" id="KW-1185">Reference proteome</keyword>
<dbReference type="EC" id="2.7.13.3" evidence="2"/>
<feature type="domain" description="Histidine kinase/HSP90-like ATPase" evidence="10">
    <location>
        <begin position="337"/>
        <end position="426"/>
    </location>
</feature>
<evidence type="ECO:0000313" key="13">
    <source>
        <dbReference type="Proteomes" id="UP001596972"/>
    </source>
</evidence>
<dbReference type="CDD" id="cd16917">
    <property type="entry name" value="HATPase_UhpB-NarQ-NarX-like"/>
    <property type="match status" value="1"/>
</dbReference>
<keyword evidence="5" id="KW-0547">Nucleotide-binding</keyword>
<keyword evidence="9" id="KW-1133">Transmembrane helix</keyword>
<reference evidence="13" key="1">
    <citation type="journal article" date="2019" name="Int. J. Syst. Evol. Microbiol.">
        <title>The Global Catalogue of Microorganisms (GCM) 10K type strain sequencing project: providing services to taxonomists for standard genome sequencing and annotation.</title>
        <authorList>
            <consortium name="The Broad Institute Genomics Platform"/>
            <consortium name="The Broad Institute Genome Sequencing Center for Infectious Disease"/>
            <person name="Wu L."/>
            <person name="Ma J."/>
        </authorList>
    </citation>
    <scope>NUCLEOTIDE SEQUENCE [LARGE SCALE GENOMIC DNA]</scope>
    <source>
        <strain evidence="13">JCM 31202</strain>
    </source>
</reference>
<dbReference type="Gene3D" id="1.20.5.1930">
    <property type="match status" value="1"/>
</dbReference>
<organism evidence="12 13">
    <name type="scientific">Actinomadura sediminis</name>
    <dbReference type="NCBI Taxonomy" id="1038904"/>
    <lineage>
        <taxon>Bacteria</taxon>
        <taxon>Bacillati</taxon>
        <taxon>Actinomycetota</taxon>
        <taxon>Actinomycetes</taxon>
        <taxon>Streptosporangiales</taxon>
        <taxon>Thermomonosporaceae</taxon>
        <taxon>Actinomadura</taxon>
    </lineage>
</organism>
<dbReference type="Gene3D" id="3.30.565.10">
    <property type="entry name" value="Histidine kinase-like ATPase, C-terminal domain"/>
    <property type="match status" value="1"/>
</dbReference>
<dbReference type="PANTHER" id="PTHR24421">
    <property type="entry name" value="NITRATE/NITRITE SENSOR PROTEIN NARX-RELATED"/>
    <property type="match status" value="1"/>
</dbReference>
<feature type="transmembrane region" description="Helical" evidence="9">
    <location>
        <begin position="139"/>
        <end position="158"/>
    </location>
</feature>
<evidence type="ECO:0000256" key="3">
    <source>
        <dbReference type="ARBA" id="ARBA00022553"/>
    </source>
</evidence>
<sequence>MTVGSVVRNVWRDLSPAAGPALLPLDVRSRPRFAAWLPHALVVGGAAVLAGSSWHILLTDYAAPNGWAATLSLVHASALVVCVFRPMAGWWLSLSLATVTALAVASPRPDGGPLWAGPSLSMHLAVLALVALRVPARVAAQMWVLTAVAATGLAVARSGRDAFPGPAGPAVASPARDAFPGLVEVLLVSGTVLLAASALRGRGDALRGLARERQRRALLEERARIARELHDVVAHHMSVVAVQAEAAPYRVPDVPDELARSFTVIRENALEAIDELHRVLGLLREGDGPASGPEADAAPQPTLDGLEGLVDGLRATGLAVDLRVSGRRPATTPALEVSAYRIVQEALSNVLRHAPGAAARVAVAHHPDRVELTIGNGPPARAPEPPAGRTGHGILGMRERAAMLGGELAARPRPDGGFTVTAVLPAGKEGPR</sequence>
<dbReference type="InterPro" id="IPR011712">
    <property type="entry name" value="Sig_transdc_His_kin_sub3_dim/P"/>
</dbReference>
<protein>
    <recommendedName>
        <fullName evidence="2">histidine kinase</fullName>
        <ecNumber evidence="2">2.7.13.3</ecNumber>
    </recommendedName>
</protein>
<accession>A0ABW3EIB9</accession>
<dbReference type="RefSeq" id="WP_378296877.1">
    <property type="nucleotide sequence ID" value="NZ_JBHTJA010000007.1"/>
</dbReference>
<keyword evidence="6 12" id="KW-0418">Kinase</keyword>
<dbReference type="InterPro" id="IPR050482">
    <property type="entry name" value="Sensor_HK_TwoCompSys"/>
</dbReference>
<feature type="transmembrane region" description="Helical" evidence="9">
    <location>
        <begin position="66"/>
        <end position="84"/>
    </location>
</feature>
<name>A0ABW3EIB9_9ACTN</name>